<dbReference type="NCBIfam" id="TIGR01730">
    <property type="entry name" value="RND_mfp"/>
    <property type="match status" value="1"/>
</dbReference>
<organism evidence="9 10">
    <name type="scientific">Shewanella inventionis</name>
    <dbReference type="NCBI Taxonomy" id="1738770"/>
    <lineage>
        <taxon>Bacteria</taxon>
        <taxon>Pseudomonadati</taxon>
        <taxon>Pseudomonadota</taxon>
        <taxon>Gammaproteobacteria</taxon>
        <taxon>Alteromonadales</taxon>
        <taxon>Shewanellaceae</taxon>
        <taxon>Shewanella</taxon>
    </lineage>
</organism>
<evidence type="ECO:0000256" key="3">
    <source>
        <dbReference type="SAM" id="Coils"/>
    </source>
</evidence>
<feature type="signal peptide" evidence="4">
    <location>
        <begin position="1"/>
        <end position="28"/>
    </location>
</feature>
<dbReference type="Pfam" id="PF25967">
    <property type="entry name" value="RND-MFP_C"/>
    <property type="match status" value="1"/>
</dbReference>
<proteinExistence type="inferred from homology"/>
<evidence type="ECO:0000313" key="9">
    <source>
        <dbReference type="EMBL" id="GGB57534.1"/>
    </source>
</evidence>
<dbReference type="Proteomes" id="UP000617555">
    <property type="component" value="Unassembled WGS sequence"/>
</dbReference>
<gene>
    <name evidence="9" type="primary">mexE</name>
    <name evidence="9" type="ORF">GCM10011607_17610</name>
</gene>
<evidence type="ECO:0000256" key="4">
    <source>
        <dbReference type="SAM" id="SignalP"/>
    </source>
</evidence>
<dbReference type="InterPro" id="IPR058627">
    <property type="entry name" value="MdtA-like_C"/>
</dbReference>
<dbReference type="Gene3D" id="1.10.287.470">
    <property type="entry name" value="Helix hairpin bin"/>
    <property type="match status" value="1"/>
</dbReference>
<dbReference type="PANTHER" id="PTHR30158:SF26">
    <property type="entry name" value="RESISTANCE-NODULATION-CELL DIVISION (RND) MULTIDRUG EFFLUX MEMBRANE FUSION PROTEIN MEXE"/>
    <property type="match status" value="1"/>
</dbReference>
<dbReference type="InterPro" id="IPR058626">
    <property type="entry name" value="MdtA-like_b-barrel"/>
</dbReference>
<evidence type="ECO:0000259" key="6">
    <source>
        <dbReference type="Pfam" id="PF25917"/>
    </source>
</evidence>
<dbReference type="Gene3D" id="2.40.420.20">
    <property type="match status" value="1"/>
</dbReference>
<dbReference type="InterPro" id="IPR006143">
    <property type="entry name" value="RND_pump_MFP"/>
</dbReference>
<protein>
    <submittedName>
        <fullName evidence="9">MexE family multidrug efflux RND transporter periplasmic adaptor subunit</fullName>
    </submittedName>
</protein>
<dbReference type="Gene3D" id="2.40.30.170">
    <property type="match status" value="1"/>
</dbReference>
<reference evidence="10" key="1">
    <citation type="journal article" date="2019" name="Int. J. Syst. Evol. Microbiol.">
        <title>The Global Catalogue of Microorganisms (GCM) 10K type strain sequencing project: providing services to taxonomists for standard genome sequencing and annotation.</title>
        <authorList>
            <consortium name="The Broad Institute Genomics Platform"/>
            <consortium name="The Broad Institute Genome Sequencing Center for Infectious Disease"/>
            <person name="Wu L."/>
            <person name="Ma J."/>
        </authorList>
    </citation>
    <scope>NUCLEOTIDE SEQUENCE [LARGE SCALE GENOMIC DNA]</scope>
    <source>
        <strain evidence="10">CGMCC 1.15339</strain>
    </source>
</reference>
<feature type="domain" description="Multidrug resistance protein MdtA-like beta-barrel" evidence="7">
    <location>
        <begin position="240"/>
        <end position="298"/>
    </location>
</feature>
<dbReference type="RefSeq" id="WP_188738986.1">
    <property type="nucleotide sequence ID" value="NZ_BMII01000013.1"/>
</dbReference>
<feature type="domain" description="Multidrug resistance protein MdtA-like C-terminal permuted SH3" evidence="8">
    <location>
        <begin position="314"/>
        <end position="366"/>
    </location>
</feature>
<evidence type="ECO:0000259" key="5">
    <source>
        <dbReference type="Pfam" id="PF25876"/>
    </source>
</evidence>
<keyword evidence="3" id="KW-0175">Coiled coil</keyword>
<dbReference type="Pfam" id="PF25876">
    <property type="entry name" value="HH_MFP_RND"/>
    <property type="match status" value="1"/>
</dbReference>
<evidence type="ECO:0000256" key="1">
    <source>
        <dbReference type="ARBA" id="ARBA00004519"/>
    </source>
</evidence>
<accession>A0ABQ1J179</accession>
<comment type="similarity">
    <text evidence="2">Belongs to the membrane fusion protein (MFP) (TC 8.A.1) family.</text>
</comment>
<feature type="chain" id="PRO_5045789710" evidence="4">
    <location>
        <begin position="29"/>
        <end position="412"/>
    </location>
</feature>
<feature type="coiled-coil region" evidence="3">
    <location>
        <begin position="99"/>
        <end position="126"/>
    </location>
</feature>
<dbReference type="PROSITE" id="PS51257">
    <property type="entry name" value="PROKAR_LIPOPROTEIN"/>
    <property type="match status" value="1"/>
</dbReference>
<dbReference type="Pfam" id="PF25944">
    <property type="entry name" value="Beta-barrel_RND"/>
    <property type="match status" value="1"/>
</dbReference>
<keyword evidence="10" id="KW-1185">Reference proteome</keyword>
<comment type="subcellular location">
    <subcellularLocation>
        <location evidence="1">Cell inner membrane</location>
        <topology evidence="1">Lipid-anchor</topology>
    </subcellularLocation>
</comment>
<dbReference type="Gene3D" id="2.40.50.100">
    <property type="match status" value="1"/>
</dbReference>
<name>A0ABQ1J179_9GAMM</name>
<evidence type="ECO:0000313" key="10">
    <source>
        <dbReference type="Proteomes" id="UP000617555"/>
    </source>
</evidence>
<sequence length="412" mass="44692">MTMFKSIQSTLLVSLTAVLLVACGQQPAAQQAGAAPAAPEVNVANVLHERITEWDQFTGRLQAPEEVTLVPRVSGYIESVNFTEGALVNKGDVLFTIDAKVFTAEVERLQAELTSAKSAHELAKNDFDRANKLFSQQAVSEELIDTRRSTMHQTAAAVASVKAALTSAKLNLEYAQVTAPISGRVSYANETAGNYVTAGQTQLTSLVSTANMHAYFDIDEQTYLKYASLSGENKRQDPRSGNNTVLMALANETEFTHQGVIDFVDNAVNQQTGTIRVRASFANPNNMLMPGLFARISIAGSASYQGILVDDKAIFTDLSNKYVLVVNEQNTLEYRGVTLGEKIHGLRIITNGLQPDDKIVVNSLQKVRPNVTITPKLTDMADSSQIEALHQAQLLFDNQPLTAQIADEATQG</sequence>
<dbReference type="PANTHER" id="PTHR30158">
    <property type="entry name" value="ACRA/E-RELATED COMPONENT OF DRUG EFFLUX TRANSPORTER"/>
    <property type="match status" value="1"/>
</dbReference>
<dbReference type="EMBL" id="BMII01000013">
    <property type="protein sequence ID" value="GGB57534.1"/>
    <property type="molecule type" value="Genomic_DNA"/>
</dbReference>
<dbReference type="InterPro" id="IPR058624">
    <property type="entry name" value="MdtA-like_HH"/>
</dbReference>
<feature type="domain" description="Multidrug resistance protein MdtA-like alpha-helical hairpin" evidence="5">
    <location>
        <begin position="107"/>
        <end position="175"/>
    </location>
</feature>
<feature type="domain" description="Multidrug resistance protein MdtA-like barrel-sandwich hybrid" evidence="6">
    <location>
        <begin position="66"/>
        <end position="203"/>
    </location>
</feature>
<dbReference type="InterPro" id="IPR058625">
    <property type="entry name" value="MdtA-like_BSH"/>
</dbReference>
<evidence type="ECO:0000256" key="2">
    <source>
        <dbReference type="ARBA" id="ARBA00009477"/>
    </source>
</evidence>
<dbReference type="Pfam" id="PF25917">
    <property type="entry name" value="BSH_RND"/>
    <property type="match status" value="1"/>
</dbReference>
<dbReference type="SUPFAM" id="SSF111369">
    <property type="entry name" value="HlyD-like secretion proteins"/>
    <property type="match status" value="1"/>
</dbReference>
<comment type="caution">
    <text evidence="9">The sequence shown here is derived from an EMBL/GenBank/DDBJ whole genome shotgun (WGS) entry which is preliminary data.</text>
</comment>
<evidence type="ECO:0000259" key="8">
    <source>
        <dbReference type="Pfam" id="PF25967"/>
    </source>
</evidence>
<keyword evidence="4" id="KW-0732">Signal</keyword>
<evidence type="ECO:0000259" key="7">
    <source>
        <dbReference type="Pfam" id="PF25944"/>
    </source>
</evidence>